<feature type="transmembrane region" description="Helical" evidence="2">
    <location>
        <begin position="71"/>
        <end position="92"/>
    </location>
</feature>
<dbReference type="Gene3D" id="2.60.120.260">
    <property type="entry name" value="Galactose-binding domain-like"/>
    <property type="match status" value="1"/>
</dbReference>
<dbReference type="Gene3D" id="2.60.40.10">
    <property type="entry name" value="Immunoglobulins"/>
    <property type="match status" value="1"/>
</dbReference>
<keyword evidence="2" id="KW-0812">Transmembrane</keyword>
<feature type="region of interest" description="Disordered" evidence="1">
    <location>
        <begin position="145"/>
        <end position="178"/>
    </location>
</feature>
<feature type="transmembrane region" description="Helical" evidence="2">
    <location>
        <begin position="98"/>
        <end position="118"/>
    </location>
</feature>
<reference evidence="4 5" key="1">
    <citation type="submission" date="2014-07" db="EMBL/GenBank/DDBJ databases">
        <title>Methanogenic archaea and the global carbon cycle.</title>
        <authorList>
            <person name="Henriksen J.R."/>
            <person name="Luke J."/>
            <person name="Reinhart S."/>
            <person name="Benedict M.N."/>
            <person name="Youngblut N.D."/>
            <person name="Metcalf M.E."/>
            <person name="Whitaker R.J."/>
            <person name="Metcalf W.W."/>
        </authorList>
    </citation>
    <scope>NUCLEOTIDE SEQUENCE [LARGE SCALE GENOMIC DNA]</scope>
    <source>
        <strain evidence="4 5">C16</strain>
    </source>
</reference>
<feature type="domain" description="DUF1616" evidence="3">
    <location>
        <begin position="200"/>
        <end position="350"/>
    </location>
</feature>
<feature type="transmembrane region" description="Helical" evidence="2">
    <location>
        <begin position="39"/>
        <end position="59"/>
    </location>
</feature>
<keyword evidence="2" id="KW-0472">Membrane</keyword>
<keyword evidence="2" id="KW-1133">Transmembrane helix</keyword>
<dbReference type="PATRIC" id="fig|1434113.4.peg.2349"/>
<dbReference type="KEGG" id="mmac:MSMAC_1878"/>
<dbReference type="AlphaFoldDB" id="A0A0E3S047"/>
<sequence length="826" mass="91435">MPHLKKCVFVEDLLAVTLLSCLGVIFVLVPPFNETFLRIPIALSLFFFVPGYAFISALFPGNKEISGIERFTLSVGFSLVLTVFSGFLISLLPWGYRPAPIVVSILGITAFFSILAIFTRKLKDENEQFSFSIKEFIRSIREDEVDEGDEGFTGSPYGQEENPVAPAAGESRRFHRSKSRVKAKGLKYQQGIGAGNEARKEARTEARKRPLPPEIEKALIIALIGSIIISSAMLGYAKVTREKETFTMLYLLGPEGKAEGYPNESLINVPITVTVGIENHELQAVNYILQMRVDGEVIKELNIPLEDREVWQEDMTYTRHKLKSDRSRLEFALFKEEPGYFAYRSVHLFIENNNTFSHLDDARYTDASALPKIVNAEMESSTGWTFNSNVEHITGSYANGTGVDSSYAYRIVNSYEGNMSGYSVEFGGISQDIKCEEDIMAVFSAYVMDNFNSSVPGTDPQLKYVTLNGEVIWSDGIGGAEGWQRLEVPISLQAGENNLTLGLRQLPGGEIKPVEVLWDSVSLKPLSELSLFVSDDTNTVETVPPNSSVLELPAYTDNETFTVSWNGTDDMSGIAYYSIDSSTDGVNWETWISKTTNTSSDFTGKHNQTYYFRSQAVDRAGNEEPDHPVPDTQTKIYLGAPKVTLDISPNPCKTATTFTVTYPVPLQAAICLVTREGFDEPESIELTSSDGANWTGGYTIKHGNHFYVEALCTDIFGNTVSTLDEILVDTSIPDFEIEVSPKVIDTGNLKIKVTPATALKSQPSVSISANEKVNITYLSYSEGTYFYEAKIKSEINEGERRVSVSGYDLNSEKVEGNTTFVVAHSD</sequence>
<dbReference type="EMBL" id="CP009514">
    <property type="protein sequence ID" value="AKB71768.1"/>
    <property type="molecule type" value="Genomic_DNA"/>
</dbReference>
<dbReference type="Pfam" id="PF07760">
    <property type="entry name" value="DUF1616"/>
    <property type="match status" value="2"/>
</dbReference>
<proteinExistence type="predicted"/>
<protein>
    <recommendedName>
        <fullName evidence="3">DUF1616 domain-containing protein</fullName>
    </recommendedName>
</protein>
<feature type="transmembrane region" description="Helical" evidence="2">
    <location>
        <begin position="12"/>
        <end position="33"/>
    </location>
</feature>
<dbReference type="InterPro" id="IPR011674">
    <property type="entry name" value="DUF1616"/>
</dbReference>
<evidence type="ECO:0000313" key="5">
    <source>
        <dbReference type="Proteomes" id="UP000033071"/>
    </source>
</evidence>
<name>A0A0E3S047_METMZ</name>
<evidence type="ECO:0000259" key="3">
    <source>
        <dbReference type="Pfam" id="PF07760"/>
    </source>
</evidence>
<feature type="domain" description="DUF1616" evidence="3">
    <location>
        <begin position="17"/>
        <end position="148"/>
    </location>
</feature>
<dbReference type="HOGENOM" id="CLU_346699_0_0_2"/>
<dbReference type="InterPro" id="IPR013783">
    <property type="entry name" value="Ig-like_fold"/>
</dbReference>
<feature type="transmembrane region" description="Helical" evidence="2">
    <location>
        <begin position="218"/>
        <end position="237"/>
    </location>
</feature>
<dbReference type="GeneID" id="24881831"/>
<dbReference type="Proteomes" id="UP000033071">
    <property type="component" value="Chromosome"/>
</dbReference>
<evidence type="ECO:0000256" key="1">
    <source>
        <dbReference type="SAM" id="MobiDB-lite"/>
    </source>
</evidence>
<dbReference type="InterPro" id="IPR036116">
    <property type="entry name" value="FN3_sf"/>
</dbReference>
<organism evidence="4 5">
    <name type="scientific">Methanosarcina mazei C16</name>
    <dbReference type="NCBI Taxonomy" id="1434113"/>
    <lineage>
        <taxon>Archaea</taxon>
        <taxon>Methanobacteriati</taxon>
        <taxon>Methanobacteriota</taxon>
        <taxon>Stenosarchaea group</taxon>
        <taxon>Methanomicrobia</taxon>
        <taxon>Methanosarcinales</taxon>
        <taxon>Methanosarcinaceae</taxon>
        <taxon>Methanosarcina</taxon>
    </lineage>
</organism>
<dbReference type="SUPFAM" id="SSF49265">
    <property type="entry name" value="Fibronectin type III"/>
    <property type="match status" value="1"/>
</dbReference>
<evidence type="ECO:0000256" key="2">
    <source>
        <dbReference type="SAM" id="Phobius"/>
    </source>
</evidence>
<evidence type="ECO:0000313" key="4">
    <source>
        <dbReference type="EMBL" id="AKB71768.1"/>
    </source>
</evidence>
<accession>A0A0E3S047</accession>
<dbReference type="RefSeq" id="WP_048042128.1">
    <property type="nucleotide sequence ID" value="NZ_CP009514.1"/>
</dbReference>
<gene>
    <name evidence="4" type="ORF">MSMAC_1878</name>
</gene>